<dbReference type="Pfam" id="PF16916">
    <property type="entry name" value="ZT_dimer"/>
    <property type="match status" value="1"/>
</dbReference>
<evidence type="ECO:0000313" key="10">
    <source>
        <dbReference type="EMBL" id="KAF9871460.1"/>
    </source>
</evidence>
<dbReference type="InterPro" id="IPR036837">
    <property type="entry name" value="Cation_efflux_CTD_sf"/>
</dbReference>
<dbReference type="InterPro" id="IPR027470">
    <property type="entry name" value="Cation_efflux_CTD"/>
</dbReference>
<sequence>MSSTFTKQAPSTGIDLTSLPASAVAVDPESRSFSSAEINDPYNLTTHLKSDADITLLSGARPRQSGARRRIHHNFTRGGAREARLQDFYRAQNDKIRSLLKSVDDHEREARETQGDNNLKYQIAVKGSLAANVVLSALQLYAAISSGSLSLFTTMADSVFDPLSGIMLMLSHRAVKKVDTRKYPSGRARISTAGNIVFSFIMFSVSLVLIVMSARDLAAGSDSETNEFHFTSVIAVAIAFGTKFCLWLYCWSIKHIYSQVEILWRDHRNDLFINGFGIFTFSAGSKIKWWIDPMGAIILSFLIAGLWLRTAYEEFQLLIGVSAEPEFLQLITYIAMTHSTDVKQIDTVRAYHSGPRYIVEIDIVMDRHERLEIAHDVAEALQIKIEKLPGVERAYVHIDYETDHKPVNAMDRNTLLETLSSTPSSSHRPIMTMVNGDNTWLISIPRPPSSSSKRTFYHILQDPWLAGDAIALSSWFLVMRHPVKEALDSTAAIESWIADVEAAAGGAKDEKGEESWLDAVLVTHVNTDHMHEATLRTFDPATRVFAAAQPAAIMEGWKHFERITLVPDFVRGRDARWPAADGMPAWLSVFRLPDECGVVPLLYHAIVFSFASADGKGEEMTLYSPHGVDPDVVEAARDANPGVSVLAMVHPLHKTGLFEKGTTLGVTNGLKIERRVEPRYWLGTHDDKIRYSGVMSWLLSHGKMTLEQGLEEEERETGRVLRRPNVVEVGNGESYILA</sequence>
<name>A0A9P6HWL7_9PEZI</name>
<dbReference type="FunFam" id="1.20.1510.10:FF:000005">
    <property type="entry name" value="Putative Cation diffusion facilitator 1"/>
    <property type="match status" value="1"/>
</dbReference>
<dbReference type="GO" id="GO:0008324">
    <property type="term" value="F:monoatomic cation transmembrane transporter activity"/>
    <property type="evidence" value="ECO:0007669"/>
    <property type="project" value="InterPro"/>
</dbReference>
<dbReference type="InterPro" id="IPR027469">
    <property type="entry name" value="Cation_efflux_TMD_sf"/>
</dbReference>
<dbReference type="Gene3D" id="3.60.15.10">
    <property type="entry name" value="Ribonuclease Z/Hydroxyacylglutathione hydrolase-like"/>
    <property type="match status" value="1"/>
</dbReference>
<comment type="caution">
    <text evidence="10">The sequence shown here is derived from an EMBL/GenBank/DDBJ whole genome shotgun (WGS) entry which is preliminary data.</text>
</comment>
<feature type="domain" description="Cation efflux protein cytoplasmic" evidence="9">
    <location>
        <begin position="325"/>
        <end position="399"/>
    </location>
</feature>
<evidence type="ECO:0000256" key="4">
    <source>
        <dbReference type="ARBA" id="ARBA00022989"/>
    </source>
</evidence>
<dbReference type="InterPro" id="IPR036866">
    <property type="entry name" value="RibonucZ/Hydroxyglut_hydro"/>
</dbReference>
<keyword evidence="6" id="KW-0175">Coiled coil</keyword>
<dbReference type="Gene3D" id="1.20.1510.10">
    <property type="entry name" value="Cation efflux protein transmembrane domain"/>
    <property type="match status" value="1"/>
</dbReference>
<evidence type="ECO:0000256" key="6">
    <source>
        <dbReference type="SAM" id="Coils"/>
    </source>
</evidence>
<dbReference type="Gene3D" id="3.30.70.1350">
    <property type="entry name" value="Cation efflux protein, cytoplasmic domain"/>
    <property type="match status" value="1"/>
</dbReference>
<keyword evidence="11" id="KW-1185">Reference proteome</keyword>
<feature type="transmembrane region" description="Helical" evidence="7">
    <location>
        <begin position="289"/>
        <end position="308"/>
    </location>
</feature>
<dbReference type="RefSeq" id="XP_038740921.1">
    <property type="nucleotide sequence ID" value="XM_038893821.1"/>
</dbReference>
<accession>A0A9P6HWL7</accession>
<dbReference type="OrthoDB" id="78296at2759"/>
<evidence type="ECO:0000259" key="8">
    <source>
        <dbReference type="Pfam" id="PF01545"/>
    </source>
</evidence>
<keyword evidence="3 7" id="KW-0812">Transmembrane</keyword>
<dbReference type="PANTHER" id="PTHR43840">
    <property type="entry name" value="MITOCHONDRIAL METAL TRANSPORTER 1-RELATED"/>
    <property type="match status" value="1"/>
</dbReference>
<keyword evidence="5 7" id="KW-0472">Membrane</keyword>
<dbReference type="PANTHER" id="PTHR43840:SF12">
    <property type="entry name" value="CATION DIFFUSION FACILITATOR 1 (AFU_ORTHOLOGUE AFUA_1G14440)"/>
    <property type="match status" value="1"/>
</dbReference>
<dbReference type="InterPro" id="IPR002524">
    <property type="entry name" value="Cation_efflux"/>
</dbReference>
<feature type="coiled-coil region" evidence="6">
    <location>
        <begin position="89"/>
        <end position="116"/>
    </location>
</feature>
<dbReference type="GO" id="GO:0016020">
    <property type="term" value="C:membrane"/>
    <property type="evidence" value="ECO:0007669"/>
    <property type="project" value="UniProtKB-SubCell"/>
</dbReference>
<evidence type="ECO:0000259" key="9">
    <source>
        <dbReference type="Pfam" id="PF16916"/>
    </source>
</evidence>
<evidence type="ECO:0000256" key="2">
    <source>
        <dbReference type="ARBA" id="ARBA00022448"/>
    </source>
</evidence>
<comment type="subcellular location">
    <subcellularLocation>
        <location evidence="1">Membrane</location>
        <topology evidence="1">Multi-pass membrane protein</topology>
    </subcellularLocation>
</comment>
<keyword evidence="2" id="KW-0813">Transport</keyword>
<reference evidence="10" key="2">
    <citation type="submission" date="2020-11" db="EMBL/GenBank/DDBJ databases">
        <title>Whole genome sequencing of Colletotrichum sp.</title>
        <authorList>
            <person name="Li H."/>
        </authorList>
    </citation>
    <scope>NUCLEOTIDE SEQUENCE</scope>
    <source>
        <strain evidence="10">CkLH20</strain>
    </source>
</reference>
<organism evidence="10 11">
    <name type="scientific">Colletotrichum karsti</name>
    <dbReference type="NCBI Taxonomy" id="1095194"/>
    <lineage>
        <taxon>Eukaryota</taxon>
        <taxon>Fungi</taxon>
        <taxon>Dikarya</taxon>
        <taxon>Ascomycota</taxon>
        <taxon>Pezizomycotina</taxon>
        <taxon>Sordariomycetes</taxon>
        <taxon>Hypocreomycetidae</taxon>
        <taxon>Glomerellales</taxon>
        <taxon>Glomerellaceae</taxon>
        <taxon>Colletotrichum</taxon>
        <taxon>Colletotrichum boninense species complex</taxon>
    </lineage>
</organism>
<dbReference type="AlphaFoldDB" id="A0A9P6HWL7"/>
<gene>
    <name evidence="10" type="ORF">CkaCkLH20_11107</name>
</gene>
<evidence type="ECO:0008006" key="12">
    <source>
        <dbReference type="Google" id="ProtNLM"/>
    </source>
</evidence>
<evidence type="ECO:0000256" key="3">
    <source>
        <dbReference type="ARBA" id="ARBA00022692"/>
    </source>
</evidence>
<protein>
    <recommendedName>
        <fullName evidence="12">Cation diffusion facilitator 1</fullName>
    </recommendedName>
</protein>
<dbReference type="SUPFAM" id="SSF160240">
    <property type="entry name" value="Cation efflux protein cytoplasmic domain-like"/>
    <property type="match status" value="1"/>
</dbReference>
<dbReference type="SUPFAM" id="SSF161111">
    <property type="entry name" value="Cation efflux protein transmembrane domain-like"/>
    <property type="match status" value="1"/>
</dbReference>
<dbReference type="Pfam" id="PF01545">
    <property type="entry name" value="Cation_efflux"/>
    <property type="match status" value="1"/>
</dbReference>
<dbReference type="Proteomes" id="UP000781932">
    <property type="component" value="Unassembled WGS sequence"/>
</dbReference>
<evidence type="ECO:0000256" key="5">
    <source>
        <dbReference type="ARBA" id="ARBA00023136"/>
    </source>
</evidence>
<proteinExistence type="predicted"/>
<feature type="transmembrane region" description="Helical" evidence="7">
    <location>
        <begin position="192"/>
        <end position="212"/>
    </location>
</feature>
<dbReference type="NCBIfam" id="TIGR01297">
    <property type="entry name" value="CDF"/>
    <property type="match status" value="1"/>
</dbReference>
<dbReference type="FunFam" id="3.30.70.1350:FF:000003">
    <property type="entry name" value="Cation diffusion facilitator 1"/>
    <property type="match status" value="1"/>
</dbReference>
<evidence type="ECO:0000256" key="1">
    <source>
        <dbReference type="ARBA" id="ARBA00004141"/>
    </source>
</evidence>
<dbReference type="GO" id="GO:0098771">
    <property type="term" value="P:inorganic ion homeostasis"/>
    <property type="evidence" value="ECO:0007669"/>
    <property type="project" value="UniProtKB-ARBA"/>
</dbReference>
<dbReference type="InterPro" id="IPR058533">
    <property type="entry name" value="Cation_efflux_TM"/>
</dbReference>
<feature type="transmembrane region" description="Helical" evidence="7">
    <location>
        <begin position="232"/>
        <end position="251"/>
    </location>
</feature>
<feature type="domain" description="Cation efflux protein transmembrane" evidence="8">
    <location>
        <begin position="128"/>
        <end position="319"/>
    </location>
</feature>
<keyword evidence="4 7" id="KW-1133">Transmembrane helix</keyword>
<dbReference type="EMBL" id="JAATWM020000045">
    <property type="protein sequence ID" value="KAF9871460.1"/>
    <property type="molecule type" value="Genomic_DNA"/>
</dbReference>
<dbReference type="GO" id="GO:0030003">
    <property type="term" value="P:intracellular monoatomic cation homeostasis"/>
    <property type="evidence" value="ECO:0007669"/>
    <property type="project" value="UniProtKB-ARBA"/>
</dbReference>
<reference evidence="10" key="1">
    <citation type="submission" date="2020-03" db="EMBL/GenBank/DDBJ databases">
        <authorList>
            <person name="He L."/>
        </authorList>
    </citation>
    <scope>NUCLEOTIDE SEQUENCE</scope>
    <source>
        <strain evidence="10">CkLH20</strain>
    </source>
</reference>
<dbReference type="InterPro" id="IPR050291">
    <property type="entry name" value="CDF_Transporter"/>
</dbReference>
<evidence type="ECO:0000256" key="7">
    <source>
        <dbReference type="SAM" id="Phobius"/>
    </source>
</evidence>
<dbReference type="GeneID" id="62166895"/>
<evidence type="ECO:0000313" key="11">
    <source>
        <dbReference type="Proteomes" id="UP000781932"/>
    </source>
</evidence>